<dbReference type="SUPFAM" id="SSF51735">
    <property type="entry name" value="NAD(P)-binding Rossmann-fold domains"/>
    <property type="match status" value="1"/>
</dbReference>
<dbReference type="EMBL" id="RSCE01000010">
    <property type="protein sequence ID" value="RSH79506.1"/>
    <property type="molecule type" value="Genomic_DNA"/>
</dbReference>
<dbReference type="SUPFAM" id="SSF48179">
    <property type="entry name" value="6-phosphogluconate dehydrogenase C-terminal domain-like"/>
    <property type="match status" value="2"/>
</dbReference>
<reference evidence="3 4" key="1">
    <citation type="submission" date="2018-11" db="EMBL/GenBank/DDBJ databases">
        <title>Genome sequence of Apiotrichum porosum DSM 27194.</title>
        <authorList>
            <person name="Aliyu H."/>
            <person name="Gorte O."/>
            <person name="Ochsenreither K."/>
        </authorList>
    </citation>
    <scope>NUCLEOTIDE SEQUENCE [LARGE SCALE GENOMIC DNA]</scope>
    <source>
        <strain evidence="3 4">DSM 27194</strain>
    </source>
</reference>
<dbReference type="InterPro" id="IPR013328">
    <property type="entry name" value="6PGD_dom2"/>
</dbReference>
<accession>A0A427XKW6</accession>
<evidence type="ECO:0000259" key="2">
    <source>
        <dbReference type="Pfam" id="PF14833"/>
    </source>
</evidence>
<dbReference type="Pfam" id="PF14833">
    <property type="entry name" value="NAD_binding_11"/>
    <property type="match status" value="2"/>
</dbReference>
<dbReference type="PANTHER" id="PTHR43060:SF17">
    <property type="entry name" value="L-THREONATE DEHYDROGENASE"/>
    <property type="match status" value="1"/>
</dbReference>
<protein>
    <recommendedName>
        <fullName evidence="5">6-phosphogluconate dehydrogenase NADP-binding domain-containing protein</fullName>
    </recommendedName>
</protein>
<comment type="caution">
    <text evidence="3">The sequence shown here is derived from an EMBL/GenBank/DDBJ whole genome shotgun (WGS) entry which is preliminary data.</text>
</comment>
<dbReference type="GeneID" id="39586101"/>
<dbReference type="AlphaFoldDB" id="A0A427XKW6"/>
<sequence length="541" mass="56491">MLSPSTSPKASLKPGQILLAHGLEALPQTATVLPINEATQHPNLPSGPVVILGTPCPSIESITSLALQNPQSQIGLLVPLPPGPDGDKTLRAAASGFFSPSSVALLQDSAAVYLGDRLYLAAAFHVLEQAMWGTNMMIAREAFALAHKNGVDLNLLYNALGNGAAGSHAFRQLWSILIAGKVDEANRVTQVAHTALAEGLALASKEVFYAPLMGLSKQAAVRRLAIRDVAVDRRNSVSAKAAIQPENPIKVGFVGLGAMGCPMALVLHKAGLNVDGYDVWEPARDAYTQVGGLAVDDVLSAAHGADVFLLIVVNAAQVEDILFHQGALAALADDAVVLVMSTVPASEARKLKTKISGVRPDVGLVDCPVSGAVPRAATGDLMVFCGGLEDIKDPVAQAKAYRVLYLLSSSQGHEEYLVRVPGGVGRGSSVKLSNQHLGGTQISNCAEIQAFAAKIGLPGRKAHKLLMSGPGWCWVLGHRGLSMLNGLITPPMSAIDIFVKDMGIVVSEAEALDVPIPLAALVQQQFVFAKSLGWGSDDDSG</sequence>
<dbReference type="InterPro" id="IPR008927">
    <property type="entry name" value="6-PGluconate_DH-like_C_sf"/>
</dbReference>
<dbReference type="InterPro" id="IPR036291">
    <property type="entry name" value="NAD(P)-bd_dom_sf"/>
</dbReference>
<evidence type="ECO:0000313" key="3">
    <source>
        <dbReference type="EMBL" id="RSH79506.1"/>
    </source>
</evidence>
<evidence type="ECO:0000259" key="1">
    <source>
        <dbReference type="Pfam" id="PF03446"/>
    </source>
</evidence>
<feature type="domain" description="3-hydroxyisobutyrate dehydrogenase-like NAD-binding" evidence="2">
    <location>
        <begin position="125"/>
        <end position="186"/>
    </location>
</feature>
<dbReference type="Gene3D" id="1.10.1040.10">
    <property type="entry name" value="N-(1-d-carboxylethyl)-l-norvaline Dehydrogenase, domain 2"/>
    <property type="match status" value="2"/>
</dbReference>
<dbReference type="GO" id="GO:0051287">
    <property type="term" value="F:NAD binding"/>
    <property type="evidence" value="ECO:0007669"/>
    <property type="project" value="InterPro"/>
</dbReference>
<dbReference type="Proteomes" id="UP000279236">
    <property type="component" value="Unassembled WGS sequence"/>
</dbReference>
<dbReference type="PANTHER" id="PTHR43060">
    <property type="entry name" value="3-HYDROXYISOBUTYRATE DEHYDROGENASE-LIKE 1, MITOCHONDRIAL-RELATED"/>
    <property type="match status" value="1"/>
</dbReference>
<organism evidence="3 4">
    <name type="scientific">Apiotrichum porosum</name>
    <dbReference type="NCBI Taxonomy" id="105984"/>
    <lineage>
        <taxon>Eukaryota</taxon>
        <taxon>Fungi</taxon>
        <taxon>Dikarya</taxon>
        <taxon>Basidiomycota</taxon>
        <taxon>Agaricomycotina</taxon>
        <taxon>Tremellomycetes</taxon>
        <taxon>Trichosporonales</taxon>
        <taxon>Trichosporonaceae</taxon>
        <taxon>Apiotrichum</taxon>
    </lineage>
</organism>
<dbReference type="InterPro" id="IPR029154">
    <property type="entry name" value="HIBADH-like_NADP-bd"/>
</dbReference>
<evidence type="ECO:0008006" key="5">
    <source>
        <dbReference type="Google" id="ProtNLM"/>
    </source>
</evidence>
<feature type="domain" description="6-phosphogluconate dehydrogenase NADP-binding" evidence="1">
    <location>
        <begin position="250"/>
        <end position="391"/>
    </location>
</feature>
<dbReference type="InterPro" id="IPR006115">
    <property type="entry name" value="6PGDH_NADP-bd"/>
</dbReference>
<dbReference type="STRING" id="105984.A0A427XKW6"/>
<dbReference type="Gene3D" id="3.40.50.720">
    <property type="entry name" value="NAD(P)-binding Rossmann-like Domain"/>
    <property type="match status" value="1"/>
</dbReference>
<gene>
    <name evidence="3" type="ORF">EHS24_001558</name>
</gene>
<dbReference type="RefSeq" id="XP_028474653.1">
    <property type="nucleotide sequence ID" value="XM_028617346.1"/>
</dbReference>
<keyword evidence="4" id="KW-1185">Reference proteome</keyword>
<evidence type="ECO:0000313" key="4">
    <source>
        <dbReference type="Proteomes" id="UP000279236"/>
    </source>
</evidence>
<dbReference type="GO" id="GO:0050661">
    <property type="term" value="F:NADP binding"/>
    <property type="evidence" value="ECO:0007669"/>
    <property type="project" value="InterPro"/>
</dbReference>
<dbReference type="OrthoDB" id="435038at2759"/>
<feature type="domain" description="3-hydroxyisobutyrate dehydrogenase-like NAD-binding" evidence="2">
    <location>
        <begin position="425"/>
        <end position="540"/>
    </location>
</feature>
<name>A0A427XKW6_9TREE</name>
<dbReference type="Pfam" id="PF03446">
    <property type="entry name" value="NAD_binding_2"/>
    <property type="match status" value="1"/>
</dbReference>
<proteinExistence type="predicted"/>